<keyword evidence="3" id="KW-1185">Reference proteome</keyword>
<dbReference type="Proteomes" id="UP001216390">
    <property type="component" value="Chromosome"/>
</dbReference>
<dbReference type="EMBL" id="CP116942">
    <property type="protein sequence ID" value="WCO67835.1"/>
    <property type="molecule type" value="Genomic_DNA"/>
</dbReference>
<proteinExistence type="predicted"/>
<gene>
    <name evidence="2" type="ORF">PO878_03740</name>
</gene>
<name>A0AAE9Y6I5_9ACTN</name>
<evidence type="ECO:0008006" key="4">
    <source>
        <dbReference type="Google" id="ProtNLM"/>
    </source>
</evidence>
<reference evidence="2" key="1">
    <citation type="submission" date="2023-01" db="EMBL/GenBank/DDBJ databases">
        <title>The diversity of Class Acidimicrobiia in South China Sea sediment environments and the proposal of Iamia marina sp. nov., a novel species of the genus Iamia.</title>
        <authorList>
            <person name="He Y."/>
            <person name="Tian X."/>
        </authorList>
    </citation>
    <scope>NUCLEOTIDE SEQUENCE</scope>
    <source>
        <strain evidence="2">DSM 19957</strain>
    </source>
</reference>
<accession>A0AAE9Y6I5</accession>
<evidence type="ECO:0000313" key="2">
    <source>
        <dbReference type="EMBL" id="WCO67835.1"/>
    </source>
</evidence>
<dbReference type="AlphaFoldDB" id="A0AAE9Y6I5"/>
<feature type="signal peptide" evidence="1">
    <location>
        <begin position="1"/>
        <end position="23"/>
    </location>
</feature>
<dbReference type="KEGG" id="ima:PO878_03740"/>
<sequence length="830" mass="81189">MSARVGRHRLLLLLGAALAVAFAASRPPVVDLAHRLVAWTGGGAGGGSVHAEVLPSAAAPTGSAIGTDVSLSWSPVVMVSGAQVDGYEVRRYDLDGTLHATLDGCDGLVTGTMCTELGVPVGSWRYALVTRSGSWTAVESPRSTTIAVGGASLGFTSSTTITALPATLQGAVSGFRASEGLTFHLDAEDGPVLAGTPSAVGPDGTATVSVTLPAGTDDSPHAVVAVGDGGTVARAAVSIVDPPSLVALEAFDVDRDGRVDRVAATFDEPLAAYTAGTAPWALSAAPSGATLASVSVSGAVATLELTEGTGAATTALGSFKVALGVSGTGVRDANGHRSSFPATAPVDRAAPALLSATMSEAVVNGRVDRITLTFSETLAAASSGTAPLTLASVPSGGTAASLTTSGTTATIGITEGPGAPDTAVGDLTVALAPSATGIRDAAGNPSSFAARAPADAAAPVAVSRLGYDVDANGRFDRVVVAFSEALAPYGAGTAGWGLSSAPSGATLGSVSASGTTATLALTEGTGTRTTAVGSFRLSLTKQADGIRDAAGNQTSFASSSATAVADRAGPVPNVVSLLDGTTSGNGNGKVDRVTVTWTETISTTYAAGTALWTLTDVPSGGTLASVGLTTSTVTLTLTEGTGAADTAVGAMRVAMGASASGVRDGSGNPAPAFAPVAPRDQARAVPLDVTDTNGATDGRVEPGDTLSLRFSEPLAAASVPSTSTVTLADPTGTGNDTLSIAGITNGARSTGSNAYVTTDATSASWPATVALSADRTTITVTVGSTCTGTGCAGLGTATSAASFSYLGATTLDDGTIAVTTGARTFSRRLF</sequence>
<protein>
    <recommendedName>
        <fullName evidence="4">Ig-like domain-containing protein</fullName>
    </recommendedName>
</protein>
<dbReference type="RefSeq" id="WP_272737354.1">
    <property type="nucleotide sequence ID" value="NZ_CP116942.1"/>
</dbReference>
<evidence type="ECO:0000256" key="1">
    <source>
        <dbReference type="SAM" id="SignalP"/>
    </source>
</evidence>
<feature type="chain" id="PRO_5042081749" description="Ig-like domain-containing protein" evidence="1">
    <location>
        <begin position="24"/>
        <end position="830"/>
    </location>
</feature>
<keyword evidence="1" id="KW-0732">Signal</keyword>
<organism evidence="2 3">
    <name type="scientific">Iamia majanohamensis</name>
    <dbReference type="NCBI Taxonomy" id="467976"/>
    <lineage>
        <taxon>Bacteria</taxon>
        <taxon>Bacillati</taxon>
        <taxon>Actinomycetota</taxon>
        <taxon>Acidimicrobiia</taxon>
        <taxon>Acidimicrobiales</taxon>
        <taxon>Iamiaceae</taxon>
        <taxon>Iamia</taxon>
    </lineage>
</organism>
<evidence type="ECO:0000313" key="3">
    <source>
        <dbReference type="Proteomes" id="UP001216390"/>
    </source>
</evidence>